<dbReference type="RefSeq" id="WP_379540019.1">
    <property type="nucleotide sequence ID" value="NZ_JBHSDR010000008.1"/>
</dbReference>
<dbReference type="SUPFAM" id="SSF51120">
    <property type="entry name" value="beta-Roll"/>
    <property type="match status" value="1"/>
</dbReference>
<protein>
    <submittedName>
        <fullName evidence="4">VCBS domain-containing protein</fullName>
    </submittedName>
</protein>
<proteinExistence type="predicted"/>
<dbReference type="Pfam" id="PF17803">
    <property type="entry name" value="Cadherin_4"/>
    <property type="match status" value="1"/>
</dbReference>
<dbReference type="Gene3D" id="2.60.40.10">
    <property type="entry name" value="Immunoglobulins"/>
    <property type="match status" value="1"/>
</dbReference>
<dbReference type="PROSITE" id="PS00330">
    <property type="entry name" value="HEMOLYSIN_CALCIUM"/>
    <property type="match status" value="1"/>
</dbReference>
<dbReference type="InterPro" id="IPR001343">
    <property type="entry name" value="Hemolysn_Ca-bd"/>
</dbReference>
<evidence type="ECO:0000313" key="5">
    <source>
        <dbReference type="Proteomes" id="UP001595828"/>
    </source>
</evidence>
<dbReference type="InterPro" id="IPR018511">
    <property type="entry name" value="Hemolysin-typ_Ca-bd_CS"/>
</dbReference>
<keyword evidence="2" id="KW-0964">Secreted</keyword>
<accession>A0ABV8RT13</accession>
<dbReference type="PRINTS" id="PR00313">
    <property type="entry name" value="CABNDNGRPT"/>
</dbReference>
<keyword evidence="5" id="KW-1185">Reference proteome</keyword>
<comment type="subcellular location">
    <subcellularLocation>
        <location evidence="1">Secreted</location>
    </subcellularLocation>
</comment>
<dbReference type="PANTHER" id="PTHR38340:SF1">
    <property type="entry name" value="S-LAYER PROTEIN"/>
    <property type="match status" value="1"/>
</dbReference>
<reference evidence="5" key="1">
    <citation type="journal article" date="2019" name="Int. J. Syst. Evol. Microbiol.">
        <title>The Global Catalogue of Microorganisms (GCM) 10K type strain sequencing project: providing services to taxonomists for standard genome sequencing and annotation.</title>
        <authorList>
            <consortium name="The Broad Institute Genomics Platform"/>
            <consortium name="The Broad Institute Genome Sequencing Center for Infectious Disease"/>
            <person name="Wu L."/>
            <person name="Ma J."/>
        </authorList>
    </citation>
    <scope>NUCLEOTIDE SEQUENCE [LARGE SCALE GENOMIC DNA]</scope>
    <source>
        <strain evidence="5">CGMCC 1.12989</strain>
    </source>
</reference>
<organism evidence="4 5">
    <name type="scientific">Novosphingobium tardum</name>
    <dbReference type="NCBI Taxonomy" id="1538021"/>
    <lineage>
        <taxon>Bacteria</taxon>
        <taxon>Pseudomonadati</taxon>
        <taxon>Pseudomonadota</taxon>
        <taxon>Alphaproteobacteria</taxon>
        <taxon>Sphingomonadales</taxon>
        <taxon>Sphingomonadaceae</taxon>
        <taxon>Novosphingobium</taxon>
    </lineage>
</organism>
<gene>
    <name evidence="4" type="ORF">ACFO0A_15255</name>
</gene>
<dbReference type="Proteomes" id="UP001595828">
    <property type="component" value="Unassembled WGS sequence"/>
</dbReference>
<dbReference type="InterPro" id="IPR013783">
    <property type="entry name" value="Ig-like_fold"/>
</dbReference>
<dbReference type="PANTHER" id="PTHR38340">
    <property type="entry name" value="S-LAYER PROTEIN"/>
    <property type="match status" value="1"/>
</dbReference>
<dbReference type="Gene3D" id="2.150.10.10">
    <property type="entry name" value="Serralysin-like metalloprotease, C-terminal"/>
    <property type="match status" value="2"/>
</dbReference>
<dbReference type="InterPro" id="IPR050557">
    <property type="entry name" value="RTX_toxin/Mannuronan_C5-epim"/>
</dbReference>
<evidence type="ECO:0000256" key="2">
    <source>
        <dbReference type="ARBA" id="ARBA00022525"/>
    </source>
</evidence>
<feature type="non-terminal residue" evidence="4">
    <location>
        <position position="1"/>
    </location>
</feature>
<name>A0ABV8RT13_9SPHN</name>
<evidence type="ECO:0000256" key="1">
    <source>
        <dbReference type="ARBA" id="ARBA00004613"/>
    </source>
</evidence>
<evidence type="ECO:0000259" key="3">
    <source>
        <dbReference type="Pfam" id="PF17803"/>
    </source>
</evidence>
<dbReference type="Pfam" id="PF00353">
    <property type="entry name" value="HemolysinCabind"/>
    <property type="match status" value="3"/>
</dbReference>
<comment type="caution">
    <text evidence="4">The sequence shown here is derived from an EMBL/GenBank/DDBJ whole genome shotgun (WGS) entry which is preliminary data.</text>
</comment>
<dbReference type="InterPro" id="IPR040853">
    <property type="entry name" value="RapA2_cadherin-like"/>
</dbReference>
<dbReference type="EMBL" id="JBHSDR010000008">
    <property type="protein sequence ID" value="MFC4296412.1"/>
    <property type="molecule type" value="Genomic_DNA"/>
</dbReference>
<evidence type="ECO:0000313" key="4">
    <source>
        <dbReference type="EMBL" id="MFC4296412.1"/>
    </source>
</evidence>
<feature type="domain" description="RapA2 cadherin-like" evidence="3">
    <location>
        <begin position="1"/>
        <end position="71"/>
    </location>
</feature>
<dbReference type="InterPro" id="IPR010221">
    <property type="entry name" value="VCBS_dom"/>
</dbReference>
<dbReference type="NCBIfam" id="TIGR01965">
    <property type="entry name" value="VCBS_repeat"/>
    <property type="match status" value="1"/>
</dbReference>
<sequence>VNITGTNDNATISGTATGSVIEDSSVSSASGDLNSTDVDGTADNWVATAAPTASIQGYGTFTVDATGHWTYNLNNAHSMVNALNDGQSLIDTFNISTTDGTSRTVSVTIAGHTDIVSVILPSTYTGAGDPNDFDNFTNGGTPYAQVTGGQLNNDNVVYGTSGADVIDMKGGADSIYGWGGTDTLTGGQGNDTVYGGTGNDTLIGGSGMDNLYGGSGNDTITGDQDADLIIGGYGADFLTGNQGADIFKFLSSFDTNDTISDFSHADDSFDFSAFDADSSASGTQQFVYGGTAATAHGLWYQNDGGTTVVYGDTDGNVSTAEFMLTLNGAPSVDFTDFLGVINPSGLP</sequence>
<dbReference type="InterPro" id="IPR011049">
    <property type="entry name" value="Serralysin-like_metalloprot_C"/>
</dbReference>